<accession>A0A182PPB9</accession>
<evidence type="ECO:0000256" key="1">
    <source>
        <dbReference type="SAM" id="MobiDB-lite"/>
    </source>
</evidence>
<organism evidence="2 3">
    <name type="scientific">Anopheles epiroticus</name>
    <dbReference type="NCBI Taxonomy" id="199890"/>
    <lineage>
        <taxon>Eukaryota</taxon>
        <taxon>Metazoa</taxon>
        <taxon>Ecdysozoa</taxon>
        <taxon>Arthropoda</taxon>
        <taxon>Hexapoda</taxon>
        <taxon>Insecta</taxon>
        <taxon>Pterygota</taxon>
        <taxon>Neoptera</taxon>
        <taxon>Endopterygota</taxon>
        <taxon>Diptera</taxon>
        <taxon>Nematocera</taxon>
        <taxon>Culicoidea</taxon>
        <taxon>Culicidae</taxon>
        <taxon>Anophelinae</taxon>
        <taxon>Anopheles</taxon>
    </lineage>
</organism>
<reference evidence="2" key="2">
    <citation type="submission" date="2020-05" db="UniProtKB">
        <authorList>
            <consortium name="EnsemblMetazoa"/>
        </authorList>
    </citation>
    <scope>IDENTIFICATION</scope>
    <source>
        <strain evidence="2">Epiroticus2</strain>
    </source>
</reference>
<evidence type="ECO:0000313" key="3">
    <source>
        <dbReference type="Proteomes" id="UP000075885"/>
    </source>
</evidence>
<feature type="compositionally biased region" description="Low complexity" evidence="1">
    <location>
        <begin position="57"/>
        <end position="70"/>
    </location>
</feature>
<keyword evidence="3" id="KW-1185">Reference proteome</keyword>
<protein>
    <submittedName>
        <fullName evidence="2">Uncharacterized protein</fullName>
    </submittedName>
</protein>
<evidence type="ECO:0000313" key="2">
    <source>
        <dbReference type="EnsemblMetazoa" id="AEPI008798-PA"/>
    </source>
</evidence>
<proteinExistence type="predicted"/>
<sequence length="382" mass="43257">MPTCPAPLVAQKKCGPPSGIGKQEVTQLLEPNFPDHPHQHHGAKQDQAKWTKHSRNQAQQQQQQQSQQPQARNIYTWISAPRAIYNNKRLMRLSNDRKGYPEQQELVELESPAFAIVSSDHHSYRASSLGKPNAIVRPLRHGRDQREVIEGQHIVNLHPDYKLLHEIETQLSRANNAKDSSAPNIHHVGKGDRGDRTKQEQLVRGAIEIEKTTERGQHRGQHEFSRELDAKLRKLQNDSSKRSSKNSSTQEVNVRKRPLFITTVPKGVFLQPTKELPALLPGSSQRRLYAFESRPRILTAPSLTSNNQHLNNNNNNDINHPNHNHPGEYVCKHGSHHYGKPVAPRIAHPDADTVRKVTVTDLQSIVTGGQHQRPAHCNRLAR</sequence>
<feature type="compositionally biased region" description="Basic and acidic residues" evidence="1">
    <location>
        <begin position="33"/>
        <end position="49"/>
    </location>
</feature>
<dbReference type="Proteomes" id="UP000075885">
    <property type="component" value="Unassembled WGS sequence"/>
</dbReference>
<dbReference type="STRING" id="199890.A0A182PPB9"/>
<feature type="region of interest" description="Disordered" evidence="1">
    <location>
        <begin position="1"/>
        <end position="71"/>
    </location>
</feature>
<name>A0A182PPB9_9DIPT</name>
<reference evidence="3" key="1">
    <citation type="submission" date="2013-03" db="EMBL/GenBank/DDBJ databases">
        <title>The Genome Sequence of Anopheles epiroticus epiroticus2.</title>
        <authorList>
            <consortium name="The Broad Institute Genomics Platform"/>
            <person name="Neafsey D.E."/>
            <person name="Howell P."/>
            <person name="Walker B."/>
            <person name="Young S.K."/>
            <person name="Zeng Q."/>
            <person name="Gargeya S."/>
            <person name="Fitzgerald M."/>
            <person name="Haas B."/>
            <person name="Abouelleil A."/>
            <person name="Allen A.W."/>
            <person name="Alvarado L."/>
            <person name="Arachchi H.M."/>
            <person name="Berlin A.M."/>
            <person name="Chapman S.B."/>
            <person name="Gainer-Dewar J."/>
            <person name="Goldberg J."/>
            <person name="Griggs A."/>
            <person name="Gujja S."/>
            <person name="Hansen M."/>
            <person name="Howarth C."/>
            <person name="Imamovic A."/>
            <person name="Ireland A."/>
            <person name="Larimer J."/>
            <person name="McCowan C."/>
            <person name="Murphy C."/>
            <person name="Pearson M."/>
            <person name="Poon T.W."/>
            <person name="Priest M."/>
            <person name="Roberts A."/>
            <person name="Saif S."/>
            <person name="Shea T."/>
            <person name="Sisk P."/>
            <person name="Sykes S."/>
            <person name="Wortman J."/>
            <person name="Nusbaum C."/>
            <person name="Birren B."/>
        </authorList>
    </citation>
    <scope>NUCLEOTIDE SEQUENCE [LARGE SCALE GENOMIC DNA]</scope>
    <source>
        <strain evidence="3">Epiroticus2</strain>
    </source>
</reference>
<dbReference type="VEuPathDB" id="VectorBase:AEPI008798"/>
<dbReference type="AlphaFoldDB" id="A0A182PPB9"/>
<dbReference type="EnsemblMetazoa" id="AEPI008798-RA">
    <property type="protein sequence ID" value="AEPI008798-PA"/>
    <property type="gene ID" value="AEPI008798"/>
</dbReference>
<feature type="region of interest" description="Disordered" evidence="1">
    <location>
        <begin position="177"/>
        <end position="197"/>
    </location>
</feature>